<dbReference type="AlphaFoldDB" id="A0A2P2E695"/>
<reference evidence="1 2" key="1">
    <citation type="journal article" date="2018" name="Genome Announc.">
        <title>Draft Genome Sequence of "Candidatus Phycosocius bacilliformis," an Alphaproteobacterial Ectosymbiont of the Hydrocarbon-Producing Green Alga Botryococcus braunii.</title>
        <authorList>
            <person name="Tanabe Y."/>
            <person name="Yamaguchi H."/>
            <person name="Watanabe M.M."/>
        </authorList>
    </citation>
    <scope>NUCLEOTIDE SEQUENCE [LARGE SCALE GENOMIC DNA]</scope>
    <source>
        <strain evidence="1 2">BOTRYCO-2</strain>
    </source>
</reference>
<accession>A0A2P2E695</accession>
<protein>
    <submittedName>
        <fullName evidence="1">Uncharacterized protein</fullName>
    </submittedName>
</protein>
<sequence length="103" mass="11250">MQLSFLPVLEAKGRQTRAAGQTTSLKRDSATDGVAALPAVSRPTPAQIQYLKRLTRIRADGQLKRYVARKVGKAATGGEAPVLTKQDFAVVIDRELHEKHWAA</sequence>
<name>A0A2P2E695_9PROT</name>
<gene>
    <name evidence="1" type="ORF">PbB2_00215</name>
</gene>
<evidence type="ECO:0000313" key="1">
    <source>
        <dbReference type="EMBL" id="GBF56558.1"/>
    </source>
</evidence>
<proteinExistence type="predicted"/>
<organism evidence="1 2">
    <name type="scientific">Candidatus Phycosocius bacilliformis</name>
    <dbReference type="NCBI Taxonomy" id="1445552"/>
    <lineage>
        <taxon>Bacteria</taxon>
        <taxon>Pseudomonadati</taxon>
        <taxon>Pseudomonadota</taxon>
        <taxon>Alphaproteobacteria</taxon>
        <taxon>Caulobacterales</taxon>
        <taxon>Caulobacterales incertae sedis</taxon>
        <taxon>Candidatus Phycosocius</taxon>
    </lineage>
</organism>
<keyword evidence="2" id="KW-1185">Reference proteome</keyword>
<evidence type="ECO:0000313" key="2">
    <source>
        <dbReference type="Proteomes" id="UP000245086"/>
    </source>
</evidence>
<dbReference type="Proteomes" id="UP000245086">
    <property type="component" value="Unassembled WGS sequence"/>
</dbReference>
<dbReference type="EMBL" id="BFBR01000001">
    <property type="protein sequence ID" value="GBF56558.1"/>
    <property type="molecule type" value="Genomic_DNA"/>
</dbReference>
<comment type="caution">
    <text evidence="1">The sequence shown here is derived from an EMBL/GenBank/DDBJ whole genome shotgun (WGS) entry which is preliminary data.</text>
</comment>